<protein>
    <submittedName>
        <fullName evidence="6">Segregation and condensation protein B</fullName>
    </submittedName>
</protein>
<reference evidence="6" key="1">
    <citation type="journal article" date="2011" name="Environ. Microbiol.">
        <title>Genomic insights into the metabolic potential of the polycyclic aromatic hydrocarbon degrading sulfate-reducing Deltaproteobacterium N47.</title>
        <authorList>
            <person name="Bergmann F."/>
            <person name="Selesi D."/>
            <person name="Weinmaier T."/>
            <person name="Tischler P."/>
            <person name="Rattei T."/>
            <person name="Meckenstock R.U."/>
        </authorList>
    </citation>
    <scope>NUCLEOTIDE SEQUENCE</scope>
</reference>
<feature type="region of interest" description="Disordered" evidence="5">
    <location>
        <begin position="201"/>
        <end position="230"/>
    </location>
</feature>
<keyword evidence="4" id="KW-0131">Cell cycle</keyword>
<evidence type="ECO:0000256" key="3">
    <source>
        <dbReference type="ARBA" id="ARBA00022829"/>
    </source>
</evidence>
<dbReference type="InterPro" id="IPR036390">
    <property type="entry name" value="WH_DNA-bd_sf"/>
</dbReference>
<proteinExistence type="predicted"/>
<dbReference type="GO" id="GO:0051301">
    <property type="term" value="P:cell division"/>
    <property type="evidence" value="ECO:0007669"/>
    <property type="project" value="UniProtKB-KW"/>
</dbReference>
<evidence type="ECO:0000256" key="4">
    <source>
        <dbReference type="ARBA" id="ARBA00023306"/>
    </source>
</evidence>
<evidence type="ECO:0000313" key="6">
    <source>
        <dbReference type="EMBL" id="CBX28207.1"/>
    </source>
</evidence>
<keyword evidence="1" id="KW-0963">Cytoplasm</keyword>
<gene>
    <name evidence="6" type="ORF">N47_G35310</name>
</gene>
<dbReference type="Gene3D" id="1.10.10.10">
    <property type="entry name" value="Winged helix-like DNA-binding domain superfamily/Winged helix DNA-binding domain"/>
    <property type="match status" value="2"/>
</dbReference>
<dbReference type="PANTHER" id="PTHR34298:SF2">
    <property type="entry name" value="SEGREGATION AND CONDENSATION PROTEIN B"/>
    <property type="match status" value="1"/>
</dbReference>
<evidence type="ECO:0000256" key="2">
    <source>
        <dbReference type="ARBA" id="ARBA00022618"/>
    </source>
</evidence>
<dbReference type="SUPFAM" id="SSF46785">
    <property type="entry name" value="Winged helix' DNA-binding domain"/>
    <property type="match status" value="2"/>
</dbReference>
<dbReference type="EMBL" id="FR695868">
    <property type="protein sequence ID" value="CBX28207.1"/>
    <property type="molecule type" value="Genomic_DNA"/>
</dbReference>
<organism evidence="6">
    <name type="scientific">uncultured Desulfobacterium sp</name>
    <dbReference type="NCBI Taxonomy" id="201089"/>
    <lineage>
        <taxon>Bacteria</taxon>
        <taxon>Pseudomonadati</taxon>
        <taxon>Thermodesulfobacteriota</taxon>
        <taxon>Desulfobacteria</taxon>
        <taxon>Desulfobacterales</taxon>
        <taxon>Desulfobacteriaceae</taxon>
        <taxon>Desulfobacterium</taxon>
        <taxon>environmental samples</taxon>
    </lineage>
</organism>
<dbReference type="Pfam" id="PF04079">
    <property type="entry name" value="SMC_ScpB"/>
    <property type="match status" value="1"/>
</dbReference>
<keyword evidence="2" id="KW-0132">Cell division</keyword>
<dbReference type="InterPro" id="IPR005234">
    <property type="entry name" value="ScpB_csome_segregation"/>
</dbReference>
<dbReference type="PANTHER" id="PTHR34298">
    <property type="entry name" value="SEGREGATION AND CONDENSATION PROTEIN B"/>
    <property type="match status" value="1"/>
</dbReference>
<dbReference type="InterPro" id="IPR036388">
    <property type="entry name" value="WH-like_DNA-bd_sf"/>
</dbReference>
<dbReference type="AlphaFoldDB" id="E1YCB3"/>
<accession>E1YCB3</accession>
<keyword evidence="3" id="KW-0159">Chromosome partition</keyword>
<sequence length="230" mass="26097">MRHNKTVLFMRGLDAMAIPTEQELKNIIEALLFVADTPLPVERIKSVVPADTKTIKDILSGLATEYEQRNGGFFLMEVAGGYQIRTKPEYAEWVKKLVQPNPLRMSKAALETLTIIAYKQPVIRSEVEHIRGVDSGGILRMLLELKLIRVLGRKDIPGRPLIYTTTKRFLEIFGLKDLRDLPTPEEIKGLVNPLLPEKRHPDQLPLIPDEDIENVPKDTLISEDDKNNLT</sequence>
<evidence type="ECO:0000256" key="1">
    <source>
        <dbReference type="ARBA" id="ARBA00022490"/>
    </source>
</evidence>
<dbReference type="NCBIfam" id="TIGR00281">
    <property type="entry name" value="SMC-Scp complex subunit ScpB"/>
    <property type="match status" value="1"/>
</dbReference>
<dbReference type="GO" id="GO:0051304">
    <property type="term" value="P:chromosome separation"/>
    <property type="evidence" value="ECO:0007669"/>
    <property type="project" value="InterPro"/>
</dbReference>
<evidence type="ECO:0000256" key="5">
    <source>
        <dbReference type="SAM" id="MobiDB-lite"/>
    </source>
</evidence>
<name>E1YCB3_9BACT</name>